<sequence length="257" mass="29028">MKNLRQIFQDERSRESYVFNIAIGASIFLSTLFIVLETVPDLAAYKNTFFIADIVFTTLFLFEYILRIFYTPKRWKYIRSPLGLIDLLSFLPSLLIFVFPPLAGLQELRVLRVVRILRLLRLFRIYKLITLERQKDRGAGVLGLIRSVDMEIYFLAFISTVTISGTLMHLIESKVPGTEFTSIPQGMWFAIVTISTIGYGDLVPITPLGKIAASLTMIAGLILLALLISVVGKSAQTLLFGSPIEDEEKLLSNKLKN</sequence>
<evidence type="ECO:0000256" key="7">
    <source>
        <dbReference type="ARBA" id="ARBA00022989"/>
    </source>
</evidence>
<reference evidence="13 14" key="1">
    <citation type="journal article" date="2016" name="Nat. Commun.">
        <title>Thousands of microbial genomes shed light on interconnected biogeochemical processes in an aquifer system.</title>
        <authorList>
            <person name="Anantharaman K."/>
            <person name="Brown C.T."/>
            <person name="Hug L.A."/>
            <person name="Sharon I."/>
            <person name="Castelle C.J."/>
            <person name="Probst A.J."/>
            <person name="Thomas B.C."/>
            <person name="Singh A."/>
            <person name="Wilkins M.J."/>
            <person name="Karaoz U."/>
            <person name="Brodie E.L."/>
            <person name="Williams K.H."/>
            <person name="Hubbard S.S."/>
            <person name="Banfield J.F."/>
        </authorList>
    </citation>
    <scope>NUCLEOTIDE SEQUENCE [LARGE SCALE GENOMIC DNA]</scope>
</reference>
<dbReference type="Pfam" id="PF00520">
    <property type="entry name" value="Ion_trans"/>
    <property type="match status" value="1"/>
</dbReference>
<dbReference type="PANTHER" id="PTHR11537:SF254">
    <property type="entry name" value="POTASSIUM VOLTAGE-GATED CHANNEL PROTEIN SHAB"/>
    <property type="match status" value="1"/>
</dbReference>
<dbReference type="EMBL" id="MHNL01000035">
    <property type="protein sequence ID" value="OGZ43373.1"/>
    <property type="molecule type" value="Genomic_DNA"/>
</dbReference>
<dbReference type="Gene3D" id="1.10.287.70">
    <property type="match status" value="1"/>
</dbReference>
<dbReference type="STRING" id="1802115.A2756_05150"/>
<proteinExistence type="predicted"/>
<evidence type="ECO:0000259" key="12">
    <source>
        <dbReference type="Pfam" id="PF00520"/>
    </source>
</evidence>
<evidence type="ECO:0000313" key="13">
    <source>
        <dbReference type="EMBL" id="OGZ43373.1"/>
    </source>
</evidence>
<dbReference type="Proteomes" id="UP000177785">
    <property type="component" value="Unassembled WGS sequence"/>
</dbReference>
<gene>
    <name evidence="13" type="ORF">A2756_05150</name>
</gene>
<evidence type="ECO:0000256" key="9">
    <source>
        <dbReference type="ARBA" id="ARBA00023136"/>
    </source>
</evidence>
<evidence type="ECO:0000256" key="3">
    <source>
        <dbReference type="ARBA" id="ARBA00022538"/>
    </source>
</evidence>
<keyword evidence="7 11" id="KW-1133">Transmembrane helix</keyword>
<keyword evidence="6" id="KW-0630">Potassium</keyword>
<evidence type="ECO:0000256" key="10">
    <source>
        <dbReference type="ARBA" id="ARBA00023303"/>
    </source>
</evidence>
<keyword evidence="3" id="KW-0633">Potassium transport</keyword>
<evidence type="ECO:0000256" key="4">
    <source>
        <dbReference type="ARBA" id="ARBA00022692"/>
    </source>
</evidence>
<feature type="transmembrane region" description="Helical" evidence="11">
    <location>
        <begin position="152"/>
        <end position="171"/>
    </location>
</feature>
<comment type="caution">
    <text evidence="13">The sequence shown here is derived from an EMBL/GenBank/DDBJ whole genome shotgun (WGS) entry which is preliminary data.</text>
</comment>
<feature type="transmembrane region" description="Helical" evidence="11">
    <location>
        <begin position="211"/>
        <end position="232"/>
    </location>
</feature>
<comment type="subcellular location">
    <subcellularLocation>
        <location evidence="1">Membrane</location>
        <topology evidence="1">Multi-pass membrane protein</topology>
    </subcellularLocation>
</comment>
<dbReference type="InterPro" id="IPR028325">
    <property type="entry name" value="VG_K_chnl"/>
</dbReference>
<keyword evidence="8" id="KW-0406">Ion transport</keyword>
<feature type="transmembrane region" description="Helical" evidence="11">
    <location>
        <begin position="48"/>
        <end position="70"/>
    </location>
</feature>
<organism evidence="13 14">
    <name type="scientific">Candidatus Ryanbacteria bacterium RIFCSPHIGHO2_01_FULL_48_27</name>
    <dbReference type="NCBI Taxonomy" id="1802115"/>
    <lineage>
        <taxon>Bacteria</taxon>
        <taxon>Candidatus Ryaniibacteriota</taxon>
    </lineage>
</organism>
<dbReference type="AlphaFoldDB" id="A0A1G2FZ68"/>
<keyword evidence="9 11" id="KW-0472">Membrane</keyword>
<evidence type="ECO:0000256" key="11">
    <source>
        <dbReference type="SAM" id="Phobius"/>
    </source>
</evidence>
<dbReference type="SUPFAM" id="SSF81324">
    <property type="entry name" value="Voltage-gated potassium channels"/>
    <property type="match status" value="1"/>
</dbReference>
<keyword evidence="4 11" id="KW-0812">Transmembrane</keyword>
<feature type="transmembrane region" description="Helical" evidence="11">
    <location>
        <begin position="183"/>
        <end position="199"/>
    </location>
</feature>
<keyword evidence="5" id="KW-0631">Potassium channel</keyword>
<dbReference type="GO" id="GO:0008076">
    <property type="term" value="C:voltage-gated potassium channel complex"/>
    <property type="evidence" value="ECO:0007669"/>
    <property type="project" value="InterPro"/>
</dbReference>
<evidence type="ECO:0000256" key="1">
    <source>
        <dbReference type="ARBA" id="ARBA00004141"/>
    </source>
</evidence>
<evidence type="ECO:0000256" key="8">
    <source>
        <dbReference type="ARBA" id="ARBA00023065"/>
    </source>
</evidence>
<evidence type="ECO:0000256" key="6">
    <source>
        <dbReference type="ARBA" id="ARBA00022958"/>
    </source>
</evidence>
<keyword evidence="10" id="KW-0407">Ion channel</keyword>
<dbReference type="InterPro" id="IPR005821">
    <property type="entry name" value="Ion_trans_dom"/>
</dbReference>
<protein>
    <recommendedName>
        <fullName evidence="12">Ion transport domain-containing protein</fullName>
    </recommendedName>
</protein>
<keyword evidence="2" id="KW-0813">Transport</keyword>
<dbReference type="GO" id="GO:0005249">
    <property type="term" value="F:voltage-gated potassium channel activity"/>
    <property type="evidence" value="ECO:0007669"/>
    <property type="project" value="InterPro"/>
</dbReference>
<dbReference type="GO" id="GO:0001508">
    <property type="term" value="P:action potential"/>
    <property type="evidence" value="ECO:0007669"/>
    <property type="project" value="TreeGrafter"/>
</dbReference>
<evidence type="ECO:0000256" key="2">
    <source>
        <dbReference type="ARBA" id="ARBA00022448"/>
    </source>
</evidence>
<accession>A0A1G2FZ68</accession>
<dbReference type="PRINTS" id="PR00169">
    <property type="entry name" value="KCHANNEL"/>
</dbReference>
<feature type="transmembrane region" description="Helical" evidence="11">
    <location>
        <begin position="16"/>
        <end position="36"/>
    </location>
</feature>
<evidence type="ECO:0000256" key="5">
    <source>
        <dbReference type="ARBA" id="ARBA00022826"/>
    </source>
</evidence>
<evidence type="ECO:0000313" key="14">
    <source>
        <dbReference type="Proteomes" id="UP000177785"/>
    </source>
</evidence>
<feature type="domain" description="Ion transport" evidence="12">
    <location>
        <begin position="17"/>
        <end position="236"/>
    </location>
</feature>
<name>A0A1G2FZ68_9BACT</name>
<dbReference type="PANTHER" id="PTHR11537">
    <property type="entry name" value="VOLTAGE-GATED POTASSIUM CHANNEL"/>
    <property type="match status" value="1"/>
</dbReference>